<organism evidence="1">
    <name type="scientific">Rhizophora mucronata</name>
    <name type="common">Asiatic mangrove</name>
    <dbReference type="NCBI Taxonomy" id="61149"/>
    <lineage>
        <taxon>Eukaryota</taxon>
        <taxon>Viridiplantae</taxon>
        <taxon>Streptophyta</taxon>
        <taxon>Embryophyta</taxon>
        <taxon>Tracheophyta</taxon>
        <taxon>Spermatophyta</taxon>
        <taxon>Magnoliopsida</taxon>
        <taxon>eudicotyledons</taxon>
        <taxon>Gunneridae</taxon>
        <taxon>Pentapetalae</taxon>
        <taxon>rosids</taxon>
        <taxon>fabids</taxon>
        <taxon>Malpighiales</taxon>
        <taxon>Rhizophoraceae</taxon>
        <taxon>Rhizophora</taxon>
    </lineage>
</organism>
<accession>A0A2P2LF95</accession>
<name>A0A2P2LF95_RHIMU</name>
<protein>
    <submittedName>
        <fullName evidence="1">Uncharacterized protein</fullName>
    </submittedName>
</protein>
<evidence type="ECO:0000313" key="1">
    <source>
        <dbReference type="EMBL" id="MBX16646.1"/>
    </source>
</evidence>
<dbReference type="AlphaFoldDB" id="A0A2P2LF95"/>
<dbReference type="EMBL" id="GGEC01036162">
    <property type="protein sequence ID" value="MBX16646.1"/>
    <property type="molecule type" value="Transcribed_RNA"/>
</dbReference>
<proteinExistence type="predicted"/>
<reference evidence="1" key="1">
    <citation type="submission" date="2018-02" db="EMBL/GenBank/DDBJ databases">
        <title>Rhizophora mucronata_Transcriptome.</title>
        <authorList>
            <person name="Meera S.P."/>
            <person name="Sreeshan A."/>
            <person name="Augustine A."/>
        </authorList>
    </citation>
    <scope>NUCLEOTIDE SEQUENCE</scope>
    <source>
        <tissue evidence="1">Leaf</tissue>
    </source>
</reference>
<sequence length="50" mass="5870">MPTDRIKWPLSQWLYFNKNALKVMLSLLTHLTNKSYCIHLIILNKNIAGN</sequence>